<keyword evidence="1" id="KW-0472">Membrane</keyword>
<keyword evidence="4" id="KW-1185">Reference proteome</keyword>
<evidence type="ECO:0000259" key="2">
    <source>
        <dbReference type="Pfam" id="PF13473"/>
    </source>
</evidence>
<dbReference type="InterPro" id="IPR028096">
    <property type="entry name" value="EfeO_Cupredoxin"/>
</dbReference>
<comment type="caution">
    <text evidence="3">The sequence shown here is derived from an EMBL/GenBank/DDBJ whole genome shotgun (WGS) entry which is preliminary data.</text>
</comment>
<keyword evidence="1" id="KW-0812">Transmembrane</keyword>
<dbReference type="Proteomes" id="UP001601059">
    <property type="component" value="Unassembled WGS sequence"/>
</dbReference>
<sequence>MRFLVLKRSSLVFVFLIFLTAATATLWFYLNSDSVTAFNQEAKESKVREIHMVTGEFKSKTDDGKEIEAYRWDPGTIFVEKGEKVKLKIWGVNGAEHPFIIEGTDIKGTVKKGQETVVDLQLKDEGVYRLICLTHPDKDSNGPMIAYIVVD</sequence>
<feature type="domain" description="EfeO-type cupredoxin-like" evidence="2">
    <location>
        <begin position="35"/>
        <end position="144"/>
    </location>
</feature>
<evidence type="ECO:0000313" key="4">
    <source>
        <dbReference type="Proteomes" id="UP001601059"/>
    </source>
</evidence>
<dbReference type="InterPro" id="IPR008972">
    <property type="entry name" value="Cupredoxin"/>
</dbReference>
<keyword evidence="1" id="KW-1133">Transmembrane helix</keyword>
<reference evidence="3 4" key="1">
    <citation type="submission" date="2024-08" db="EMBL/GenBank/DDBJ databases">
        <title>Two novel Cytobacillus novel species.</title>
        <authorList>
            <person name="Liu G."/>
        </authorList>
    </citation>
    <scope>NUCLEOTIDE SEQUENCE [LARGE SCALE GENOMIC DNA]</scope>
    <source>
        <strain evidence="3 4">FJAT-54145</strain>
    </source>
</reference>
<evidence type="ECO:0000313" key="3">
    <source>
        <dbReference type="EMBL" id="MFE8699496.1"/>
    </source>
</evidence>
<proteinExistence type="predicted"/>
<accession>A0ABW6K5P6</accession>
<dbReference type="EMBL" id="JBIACK010000001">
    <property type="protein sequence ID" value="MFE8699496.1"/>
    <property type="molecule type" value="Genomic_DNA"/>
</dbReference>
<evidence type="ECO:0000256" key="1">
    <source>
        <dbReference type="SAM" id="Phobius"/>
    </source>
</evidence>
<dbReference type="Pfam" id="PF13473">
    <property type="entry name" value="Cupredoxin_1"/>
    <property type="match status" value="1"/>
</dbReference>
<name>A0ABW6K5P6_9BACI</name>
<protein>
    <submittedName>
        <fullName evidence="3">Cupredoxin domain-containing protein</fullName>
    </submittedName>
</protein>
<dbReference type="Gene3D" id="2.60.40.420">
    <property type="entry name" value="Cupredoxins - blue copper proteins"/>
    <property type="match status" value="1"/>
</dbReference>
<gene>
    <name evidence="3" type="ORF">ACFYKX_02540</name>
</gene>
<feature type="transmembrane region" description="Helical" evidence="1">
    <location>
        <begin position="12"/>
        <end position="30"/>
    </location>
</feature>
<dbReference type="SUPFAM" id="SSF49503">
    <property type="entry name" value="Cupredoxins"/>
    <property type="match status" value="1"/>
</dbReference>
<dbReference type="RefSeq" id="WP_389357741.1">
    <property type="nucleotide sequence ID" value="NZ_JBIACK010000001.1"/>
</dbReference>
<organism evidence="3 4">
    <name type="scientific">Cytobacillus spartinae</name>
    <dbReference type="NCBI Taxonomy" id="3299023"/>
    <lineage>
        <taxon>Bacteria</taxon>
        <taxon>Bacillati</taxon>
        <taxon>Bacillota</taxon>
        <taxon>Bacilli</taxon>
        <taxon>Bacillales</taxon>
        <taxon>Bacillaceae</taxon>
        <taxon>Cytobacillus</taxon>
    </lineage>
</organism>